<dbReference type="InterPro" id="IPR027566">
    <property type="entry name" value="Symport/antiport_PotE"/>
</dbReference>
<reference evidence="8" key="1">
    <citation type="submission" date="2016-08" db="EMBL/GenBank/DDBJ databases">
        <authorList>
            <person name="Holder M.E."/>
            <person name="Ajami N.J."/>
            <person name="Petrosino J.F."/>
        </authorList>
    </citation>
    <scope>NUCLEOTIDE SEQUENCE [LARGE SCALE GENOMIC DNA]</scope>
    <source>
        <strain evidence="8">F0677</strain>
    </source>
</reference>
<evidence type="ECO:0000313" key="7">
    <source>
        <dbReference type="EMBL" id="AOH38649.1"/>
    </source>
</evidence>
<comment type="subcellular location">
    <subcellularLocation>
        <location evidence="1 6">Cell membrane</location>
        <topology evidence="1 6">Multi-pass membrane protein</topology>
    </subcellularLocation>
</comment>
<evidence type="ECO:0000256" key="2">
    <source>
        <dbReference type="ARBA" id="ARBA00022475"/>
    </source>
</evidence>
<dbReference type="RefSeq" id="WP_069176734.1">
    <property type="nucleotide sequence ID" value="NZ_CP017037.1"/>
</dbReference>
<evidence type="ECO:0000256" key="6">
    <source>
        <dbReference type="HAMAP-Rule" id="MF_02073"/>
    </source>
</evidence>
<feature type="transmembrane region" description="Helical" evidence="6">
    <location>
        <begin position="267"/>
        <end position="290"/>
    </location>
</feature>
<comment type="similarity">
    <text evidence="6">Belongs to the amino acid-polyamine-organocation (APC) superfamily. Basic amino acid/polyamine antiporter (APA) (TC 2.A.3.2) family.</text>
</comment>
<feature type="transmembrane region" description="Helical" evidence="6">
    <location>
        <begin position="381"/>
        <end position="399"/>
    </location>
</feature>
<keyword evidence="3 6" id="KW-0812">Transmembrane</keyword>
<gene>
    <name evidence="7" type="ORF">BCB69_00775</name>
</gene>
<evidence type="ECO:0000256" key="1">
    <source>
        <dbReference type="ARBA" id="ARBA00004651"/>
    </source>
</evidence>
<feature type="transmembrane region" description="Helical" evidence="6">
    <location>
        <begin position="88"/>
        <end position="110"/>
    </location>
</feature>
<dbReference type="GO" id="GO:0015496">
    <property type="term" value="F:putrescine:ornithine antiporter activity"/>
    <property type="evidence" value="ECO:0007669"/>
    <property type="project" value="InterPro"/>
</dbReference>
<dbReference type="Gene3D" id="1.20.1740.10">
    <property type="entry name" value="Amino acid/polyamine transporter I"/>
    <property type="match status" value="1"/>
</dbReference>
<protein>
    <recommendedName>
        <fullName evidence="6">Putrescine transporter</fullName>
    </recommendedName>
</protein>
<dbReference type="InterPro" id="IPR002293">
    <property type="entry name" value="AA/rel_permease1"/>
</dbReference>
<dbReference type="Proteomes" id="UP000094757">
    <property type="component" value="Chromosome"/>
</dbReference>
<dbReference type="EMBL" id="CP017037">
    <property type="protein sequence ID" value="AOH38649.1"/>
    <property type="molecule type" value="Genomic_DNA"/>
</dbReference>
<feature type="transmembrane region" description="Helical" evidence="6">
    <location>
        <begin position="122"/>
        <end position="140"/>
    </location>
</feature>
<feature type="transmembrane region" description="Helical" evidence="6">
    <location>
        <begin position="40"/>
        <end position="57"/>
    </location>
</feature>
<dbReference type="InterPro" id="IPR050367">
    <property type="entry name" value="APC_superfamily"/>
</dbReference>
<evidence type="ECO:0000256" key="5">
    <source>
        <dbReference type="ARBA" id="ARBA00023136"/>
    </source>
</evidence>
<dbReference type="HAMAP" id="MF_02073">
    <property type="entry name" value="Putrescine_transp"/>
    <property type="match status" value="1"/>
</dbReference>
<feature type="transmembrane region" description="Helical" evidence="6">
    <location>
        <begin position="147"/>
        <end position="170"/>
    </location>
</feature>
<dbReference type="NCBIfam" id="NF007938">
    <property type="entry name" value="PRK10655.1"/>
    <property type="match status" value="1"/>
</dbReference>
<dbReference type="KEGG" id="dpn:BCB69_00775"/>
<dbReference type="GO" id="GO:0005886">
    <property type="term" value="C:plasma membrane"/>
    <property type="evidence" value="ECO:0007669"/>
    <property type="project" value="UniProtKB-SubCell"/>
</dbReference>
<evidence type="ECO:0000313" key="8">
    <source>
        <dbReference type="Proteomes" id="UP000094757"/>
    </source>
</evidence>
<feature type="transmembrane region" description="Helical" evidence="6">
    <location>
        <begin position="350"/>
        <end position="369"/>
    </location>
</feature>
<keyword evidence="2 6" id="KW-1003">Cell membrane</keyword>
<accession>A0A1B3WCF7</accession>
<feature type="transmembrane region" description="Helical" evidence="6">
    <location>
        <begin position="223"/>
        <end position="247"/>
    </location>
</feature>
<comment type="caution">
    <text evidence="6">Lacks conserved residue(s) required for the propagation of feature annotation.</text>
</comment>
<dbReference type="AlphaFoldDB" id="A0A1B3WCF7"/>
<dbReference type="Pfam" id="PF13520">
    <property type="entry name" value="AA_permease_2"/>
    <property type="match status" value="1"/>
</dbReference>
<keyword evidence="4 6" id="KW-1133">Transmembrane helix</keyword>
<organism evidence="7 8">
    <name type="scientific">Dialister pneumosintes</name>
    <dbReference type="NCBI Taxonomy" id="39950"/>
    <lineage>
        <taxon>Bacteria</taxon>
        <taxon>Bacillati</taxon>
        <taxon>Bacillota</taxon>
        <taxon>Negativicutes</taxon>
        <taxon>Veillonellales</taxon>
        <taxon>Veillonellaceae</taxon>
        <taxon>Dialister</taxon>
    </lineage>
</organism>
<dbReference type="PANTHER" id="PTHR42770:SF6">
    <property type="entry name" value="PUTRESCINE TRANSPORTER POTE"/>
    <property type="match status" value="1"/>
</dbReference>
<evidence type="ECO:0000256" key="3">
    <source>
        <dbReference type="ARBA" id="ARBA00022692"/>
    </source>
</evidence>
<proteinExistence type="inferred from homology"/>
<dbReference type="PANTHER" id="PTHR42770">
    <property type="entry name" value="AMINO ACID TRANSPORTER-RELATED"/>
    <property type="match status" value="1"/>
</dbReference>
<name>A0A1B3WCF7_9FIRM</name>
<keyword evidence="6" id="KW-0813">Transport</keyword>
<dbReference type="STRING" id="39950.BCB69_00775"/>
<feature type="transmembrane region" description="Helical" evidence="6">
    <location>
        <begin position="182"/>
        <end position="202"/>
    </location>
</feature>
<dbReference type="PIRSF" id="PIRSF006060">
    <property type="entry name" value="AA_transporter"/>
    <property type="match status" value="1"/>
</dbReference>
<sequence length="436" mass="46677">MSTFSNKIGLIPFTILTTVSMTDGIIMLPTMVATVGSISIYAWVETIIGVLVLAYAFSKCGMYSKKTGGLGGYAEYAFGKSGNFIANYTYAIALLIANVGVAISVVAYASAFLEVFLTPFQAALWAGLVLSGATIANFWGTGITVKLGFIAMLCKVVPAAVMSLCGLYFFNPHIFTAAWNPHHYSTLHAISASNSFTLWAFLGLETACSNMDKVQNPQRNVPIAVMAATIGIGVFSLIYTTVIQGIVPNEVLSASNAPFGDAFTYMFGVLIGRIVTAFMIFGCAGALIAWQFTLGELLREGAYEGYFPKVFGQLTGKGIPVKGMILMVFIQLVMLVFTTSPTLIKQFDALLQLATVANLIPFVLAMAALDIMQKQAGYNSRLTRMVAVFGGIYSIYACYACGMEAVTYGMIATLTGYILYGLHAGHAEKIYSSIGQ</sequence>
<feature type="transmembrane region" description="Helical" evidence="6">
    <location>
        <begin position="324"/>
        <end position="344"/>
    </location>
</feature>
<evidence type="ECO:0000256" key="4">
    <source>
        <dbReference type="ARBA" id="ARBA00022989"/>
    </source>
</evidence>
<keyword evidence="5 6" id="KW-0472">Membrane</keyword>